<dbReference type="EMBL" id="UFTF01000001">
    <property type="protein sequence ID" value="SUV44695.1"/>
    <property type="molecule type" value="Genomic_DNA"/>
</dbReference>
<evidence type="ECO:0000313" key="1">
    <source>
        <dbReference type="EMBL" id="SUV44695.1"/>
    </source>
</evidence>
<evidence type="ECO:0000313" key="2">
    <source>
        <dbReference type="Proteomes" id="UP000254950"/>
    </source>
</evidence>
<reference evidence="1 2" key="1">
    <citation type="submission" date="2018-06" db="EMBL/GenBank/DDBJ databases">
        <authorList>
            <consortium name="Pathogen Informatics"/>
            <person name="Doyle S."/>
        </authorList>
    </citation>
    <scope>NUCLEOTIDE SEQUENCE [LARGE SCALE GENOMIC DNA]</scope>
    <source>
        <strain evidence="1 2">NCTC12862</strain>
    </source>
</reference>
<dbReference type="Proteomes" id="UP000254950">
    <property type="component" value="Unassembled WGS sequence"/>
</dbReference>
<gene>
    <name evidence="1" type="ORF">NCTC12862_00445</name>
</gene>
<organism evidence="1 2">
    <name type="scientific">Bartonella doshiae</name>
    <dbReference type="NCBI Taxonomy" id="33044"/>
    <lineage>
        <taxon>Bacteria</taxon>
        <taxon>Pseudomonadati</taxon>
        <taxon>Pseudomonadota</taxon>
        <taxon>Alphaproteobacteria</taxon>
        <taxon>Hyphomicrobiales</taxon>
        <taxon>Bartonellaceae</taxon>
        <taxon>Bartonella</taxon>
    </lineage>
</organism>
<name>A0A380ZEW2_BARDO</name>
<dbReference type="AlphaFoldDB" id="A0A380ZEW2"/>
<accession>A0A380ZEW2</accession>
<sequence length="38" mass="4355">MRLLLTDDKNAQTQIFAILKEITCVYDEDEINSPLGNE</sequence>
<protein>
    <submittedName>
        <fullName evidence="1">Uncharacterized protein</fullName>
    </submittedName>
</protein>
<proteinExistence type="predicted"/>